<evidence type="ECO:0000313" key="3">
    <source>
        <dbReference type="EMBL" id="HIZ07545.1"/>
    </source>
</evidence>
<feature type="compositionally biased region" description="Low complexity" evidence="2">
    <location>
        <begin position="413"/>
        <end position="426"/>
    </location>
</feature>
<feature type="region of interest" description="Disordered" evidence="2">
    <location>
        <begin position="204"/>
        <end position="240"/>
    </location>
</feature>
<feature type="coiled-coil region" evidence="1">
    <location>
        <begin position="346"/>
        <end position="385"/>
    </location>
</feature>
<keyword evidence="1" id="KW-0175">Coiled coil</keyword>
<sequence>MDKYEYKLKLEQLKNLVAEEEYEAAAELADTINWKKVRNVTTLCMVGDIYDKMDRYEDSREVLLMAYDHAPIGRNIVYKLANLAIKAKDVEAAEEYYNEFSEIASSDTKKYILRYKISCLKDEPLENRISILEELKEKEYTEEWAYELASLYSKADMAQKCVEACDELILWFGDGEYVEKALELKMLYQPLTKAQEEKYLSFHAKGKKHQPSQEKDEAKEENTEKTQQKQEEQAEGNRFSTANLQEELAKSMQQIMRATRKTAVSDTMDSVKKMVEDIPYLKLDKDQEETPKMNEEILNEQIDNSLKTDFEEFLAEDSDGQLSMDVPSSPLVEEQVDGQMSIAEVLAEWEKTKRAAEAAIAVAEQKKLEIAKRKALQETQELLEKLREVTPILEAGLTPKELLEKEYLEKIPETAAEETSAQAAEAETGEEIREPEGEETQKVREPEGKETQEVQEPEGEETQKVQEPEGEKIQEVQESGAEEPQETEPEEIEARETGEPEKTEVQEEPVQNAEGSGEEAKEPETVPEEETEEQILDDAHKELLEEIERIAKASAGIDKILSGEAGIETAQDDEFTDVVKDGETPEEGGQTDQTSEKTDASQESEKEKEAEGEKKAETDLHKTIEQATKVMQENSNVEISQQMPDSVSLPDDLMAEMIEPEPIQEEFKLTKEQRELFSYFLPVPGMEEQICQVMVGAMARAQTITSLSGNIVIQGPEGSGKTVLATSLIKAIQLSCGDEDRKIGKISAKALNKKDFAALVPKLEGGYLIIEKAGNLLPETVDHMAQVMQGNTQGLVVVLEDTKSGIKKVMDGNYSFAKLFTEKINIPIFTIDELVDFAKSYAEEMECTIDEMGVLALYNRISNIQKLERATTLTEVREIVDEAIERAEKGGIKKAFGVLFSKKYNENDYLILREKDFE</sequence>
<feature type="compositionally biased region" description="Basic and acidic residues" evidence="2">
    <location>
        <begin position="492"/>
        <end position="505"/>
    </location>
</feature>
<comment type="caution">
    <text evidence="3">The sequence shown here is derived from an EMBL/GenBank/DDBJ whole genome shotgun (WGS) entry which is preliminary data.</text>
</comment>
<dbReference type="SUPFAM" id="SSF52540">
    <property type="entry name" value="P-loop containing nucleoside triphosphate hydrolases"/>
    <property type="match status" value="2"/>
</dbReference>
<proteinExistence type="predicted"/>
<dbReference type="InterPro" id="IPR011990">
    <property type="entry name" value="TPR-like_helical_dom_sf"/>
</dbReference>
<evidence type="ECO:0000256" key="1">
    <source>
        <dbReference type="SAM" id="Coils"/>
    </source>
</evidence>
<organism evidence="3 4">
    <name type="scientific">Candidatus Eubacterium avistercoris</name>
    <dbReference type="NCBI Taxonomy" id="2838567"/>
    <lineage>
        <taxon>Bacteria</taxon>
        <taxon>Bacillati</taxon>
        <taxon>Bacillota</taxon>
        <taxon>Clostridia</taxon>
        <taxon>Eubacteriales</taxon>
        <taxon>Eubacteriaceae</taxon>
        <taxon>Eubacterium</taxon>
    </lineage>
</organism>
<dbReference type="InterPro" id="IPR027417">
    <property type="entry name" value="P-loop_NTPase"/>
</dbReference>
<name>A0A9D2D331_9FIRM</name>
<dbReference type="AlphaFoldDB" id="A0A9D2D331"/>
<feature type="compositionally biased region" description="Basic and acidic residues" evidence="2">
    <location>
        <begin position="594"/>
        <end position="619"/>
    </location>
</feature>
<dbReference type="EMBL" id="DXCH01000180">
    <property type="protein sequence ID" value="HIZ07545.1"/>
    <property type="molecule type" value="Genomic_DNA"/>
</dbReference>
<dbReference type="Proteomes" id="UP000824024">
    <property type="component" value="Unassembled WGS sequence"/>
</dbReference>
<feature type="compositionally biased region" description="Basic and acidic residues" evidence="2">
    <location>
        <begin position="211"/>
        <end position="232"/>
    </location>
</feature>
<feature type="compositionally biased region" description="Basic and acidic residues" evidence="2">
    <location>
        <begin position="430"/>
        <end position="452"/>
    </location>
</feature>
<feature type="region of interest" description="Disordered" evidence="2">
    <location>
        <begin position="408"/>
        <end position="541"/>
    </location>
</feature>
<evidence type="ECO:0000313" key="4">
    <source>
        <dbReference type="Proteomes" id="UP000824024"/>
    </source>
</evidence>
<dbReference type="SUPFAM" id="SSF48452">
    <property type="entry name" value="TPR-like"/>
    <property type="match status" value="1"/>
</dbReference>
<reference evidence="3" key="2">
    <citation type="submission" date="2021-04" db="EMBL/GenBank/DDBJ databases">
        <authorList>
            <person name="Gilroy R."/>
        </authorList>
    </citation>
    <scope>NUCLEOTIDE SEQUENCE</scope>
    <source>
        <strain evidence="3">CHK192-9172</strain>
    </source>
</reference>
<feature type="compositionally biased region" description="Acidic residues" evidence="2">
    <location>
        <begin position="525"/>
        <end position="536"/>
    </location>
</feature>
<evidence type="ECO:0008006" key="5">
    <source>
        <dbReference type="Google" id="ProtNLM"/>
    </source>
</evidence>
<gene>
    <name evidence="3" type="ORF">IAA08_06385</name>
</gene>
<dbReference type="Gene3D" id="3.40.50.300">
    <property type="entry name" value="P-loop containing nucleotide triphosphate hydrolases"/>
    <property type="match status" value="1"/>
</dbReference>
<accession>A0A9D2D331</accession>
<protein>
    <recommendedName>
        <fullName evidence="5">AAA+ ATPase domain-containing protein</fullName>
    </recommendedName>
</protein>
<reference evidence="3" key="1">
    <citation type="journal article" date="2021" name="PeerJ">
        <title>Extensive microbial diversity within the chicken gut microbiome revealed by metagenomics and culture.</title>
        <authorList>
            <person name="Gilroy R."/>
            <person name="Ravi A."/>
            <person name="Getino M."/>
            <person name="Pursley I."/>
            <person name="Horton D.L."/>
            <person name="Alikhan N.F."/>
            <person name="Baker D."/>
            <person name="Gharbi K."/>
            <person name="Hall N."/>
            <person name="Watson M."/>
            <person name="Adriaenssens E.M."/>
            <person name="Foster-Nyarko E."/>
            <person name="Jarju S."/>
            <person name="Secka A."/>
            <person name="Antonio M."/>
            <person name="Oren A."/>
            <person name="Chaudhuri R.R."/>
            <person name="La Ragione R."/>
            <person name="Hildebrand F."/>
            <person name="Pallen M.J."/>
        </authorList>
    </citation>
    <scope>NUCLEOTIDE SEQUENCE</scope>
    <source>
        <strain evidence="3">CHK192-9172</strain>
    </source>
</reference>
<feature type="region of interest" description="Disordered" evidence="2">
    <location>
        <begin position="563"/>
        <end position="619"/>
    </location>
</feature>
<dbReference type="Gene3D" id="1.25.40.10">
    <property type="entry name" value="Tetratricopeptide repeat domain"/>
    <property type="match status" value="1"/>
</dbReference>
<feature type="compositionally biased region" description="Basic and acidic residues" evidence="2">
    <location>
        <begin position="461"/>
        <end position="475"/>
    </location>
</feature>
<evidence type="ECO:0000256" key="2">
    <source>
        <dbReference type="SAM" id="MobiDB-lite"/>
    </source>
</evidence>
<feature type="compositionally biased region" description="Acidic residues" evidence="2">
    <location>
        <begin position="480"/>
        <end position="491"/>
    </location>
</feature>